<organism evidence="3 4">
    <name type="scientific">Paenibacillus auburnensis</name>
    <dbReference type="NCBI Taxonomy" id="2905649"/>
    <lineage>
        <taxon>Bacteria</taxon>
        <taxon>Bacillati</taxon>
        <taxon>Bacillota</taxon>
        <taxon>Bacilli</taxon>
        <taxon>Bacillales</taxon>
        <taxon>Paenibacillaceae</taxon>
        <taxon>Paenibacillus</taxon>
    </lineage>
</organism>
<protein>
    <recommendedName>
        <fullName evidence="2">D-alanyl-D-alanine carboxypeptidase-like core domain-containing protein</fullName>
    </recommendedName>
</protein>
<dbReference type="InterPro" id="IPR058193">
    <property type="entry name" value="VanY/YodJ_core_dom"/>
</dbReference>
<feature type="region of interest" description="Disordered" evidence="1">
    <location>
        <begin position="26"/>
        <end position="134"/>
    </location>
</feature>
<evidence type="ECO:0000256" key="1">
    <source>
        <dbReference type="SAM" id="MobiDB-lite"/>
    </source>
</evidence>
<dbReference type="PANTHER" id="PTHR34385">
    <property type="entry name" value="D-ALANYL-D-ALANINE CARBOXYPEPTIDASE"/>
    <property type="match status" value="1"/>
</dbReference>
<evidence type="ECO:0000259" key="2">
    <source>
        <dbReference type="Pfam" id="PF02557"/>
    </source>
</evidence>
<dbReference type="Pfam" id="PF02557">
    <property type="entry name" value="VanY"/>
    <property type="match status" value="1"/>
</dbReference>
<dbReference type="SUPFAM" id="SSF55166">
    <property type="entry name" value="Hedgehog/DD-peptidase"/>
    <property type="match status" value="1"/>
</dbReference>
<dbReference type="EMBL" id="CAKMMG010000004">
    <property type="protein sequence ID" value="CAH1209939.1"/>
    <property type="molecule type" value="Genomic_DNA"/>
</dbReference>
<reference evidence="3" key="1">
    <citation type="submission" date="2022-01" db="EMBL/GenBank/DDBJ databases">
        <authorList>
            <person name="Criscuolo A."/>
        </authorList>
    </citation>
    <scope>NUCLEOTIDE SEQUENCE</scope>
    <source>
        <strain evidence="3">CIP111892</strain>
    </source>
</reference>
<feature type="domain" description="D-alanyl-D-alanine carboxypeptidase-like core" evidence="2">
    <location>
        <begin position="169"/>
        <end position="297"/>
    </location>
</feature>
<proteinExistence type="predicted"/>
<gene>
    <name evidence="3" type="ORF">PAECIP111892_03352</name>
</gene>
<feature type="compositionally biased region" description="Low complexity" evidence="1">
    <location>
        <begin position="26"/>
        <end position="68"/>
    </location>
</feature>
<accession>A0ABM9CCH0</accession>
<dbReference type="RefSeq" id="WP_236335009.1">
    <property type="nucleotide sequence ID" value="NZ_CAKMMG010000004.1"/>
</dbReference>
<dbReference type="CDD" id="cd14852">
    <property type="entry name" value="LD-carboxypeptidase"/>
    <property type="match status" value="1"/>
</dbReference>
<dbReference type="PANTHER" id="PTHR34385:SF1">
    <property type="entry name" value="PEPTIDOGLYCAN L-ALANYL-D-GLUTAMATE ENDOPEPTIDASE CWLK"/>
    <property type="match status" value="1"/>
</dbReference>
<comment type="caution">
    <text evidence="3">The sequence shown here is derived from an EMBL/GenBank/DDBJ whole genome shotgun (WGS) entry which is preliminary data.</text>
</comment>
<sequence length="322" mass="33756">MSRTVKIVILFIAVIAVGWGIGKYTSPSPSASIEEGASAGAGSDLQAPPKSSSEPSVEPSPELSPEPSAVASDAPEAPGTGSEPTAAPSDKPDNSGSQASAEPSPAATAKPTDAGSSGSGDPAAEQTAAEPDSMTVMVNKQYQLPDGYKPADLVYPDVPFIFSEKIEKRMMRKTAAGALERMFAGAKKDGVYLAGVSAYRSEKTQTTLFNNYVARDGEEKARTYSAVPGHSEHQTGLAIDVSGSDGKCAAESCFGGTKEADWLAAHAAEYGFIIRYPEGKQGITGYMYEPWHIRYVGQEIAKEIAAKGITLEEYYDAVPVSK</sequence>
<dbReference type="Proteomes" id="UP000838324">
    <property type="component" value="Unassembled WGS sequence"/>
</dbReference>
<evidence type="ECO:0000313" key="4">
    <source>
        <dbReference type="Proteomes" id="UP000838324"/>
    </source>
</evidence>
<dbReference type="InterPro" id="IPR009045">
    <property type="entry name" value="Zn_M74/Hedgehog-like"/>
</dbReference>
<dbReference type="InterPro" id="IPR052179">
    <property type="entry name" value="DD-CPase-like"/>
</dbReference>
<name>A0ABM9CCH0_9BACL</name>
<evidence type="ECO:0000313" key="3">
    <source>
        <dbReference type="EMBL" id="CAH1209939.1"/>
    </source>
</evidence>
<dbReference type="Gene3D" id="3.30.1380.10">
    <property type="match status" value="1"/>
</dbReference>
<dbReference type="InterPro" id="IPR003709">
    <property type="entry name" value="VanY-like_core_dom"/>
</dbReference>
<keyword evidence="4" id="KW-1185">Reference proteome</keyword>